<proteinExistence type="predicted"/>
<dbReference type="Proteomes" id="UP000265520">
    <property type="component" value="Unassembled WGS sequence"/>
</dbReference>
<dbReference type="AlphaFoldDB" id="A0A392TYI9"/>
<evidence type="ECO:0000313" key="1">
    <source>
        <dbReference type="EMBL" id="MCI65948.1"/>
    </source>
</evidence>
<accession>A0A392TYI9</accession>
<evidence type="ECO:0000313" key="2">
    <source>
        <dbReference type="Proteomes" id="UP000265520"/>
    </source>
</evidence>
<name>A0A392TYI9_9FABA</name>
<reference evidence="1 2" key="1">
    <citation type="journal article" date="2018" name="Front. Plant Sci.">
        <title>Red Clover (Trifolium pratense) and Zigzag Clover (T. medium) - A Picture of Genomic Similarities and Differences.</title>
        <authorList>
            <person name="Dluhosova J."/>
            <person name="Istvanek J."/>
            <person name="Nedelnik J."/>
            <person name="Repkova J."/>
        </authorList>
    </citation>
    <scope>NUCLEOTIDE SEQUENCE [LARGE SCALE GENOMIC DNA]</scope>
    <source>
        <strain evidence="2">cv. 10/8</strain>
        <tissue evidence="1">Leaf</tissue>
    </source>
</reference>
<comment type="caution">
    <text evidence="1">The sequence shown here is derived from an EMBL/GenBank/DDBJ whole genome shotgun (WGS) entry which is preliminary data.</text>
</comment>
<feature type="non-terminal residue" evidence="1">
    <location>
        <position position="40"/>
    </location>
</feature>
<protein>
    <submittedName>
        <fullName evidence="1">Uncharacterized protein</fullName>
    </submittedName>
</protein>
<dbReference type="EMBL" id="LXQA010685651">
    <property type="protein sequence ID" value="MCI65948.1"/>
    <property type="molecule type" value="Genomic_DNA"/>
</dbReference>
<sequence length="40" mass="4343">MATSSGTKEALPMAGKWSDITTNAYEANQVPEPPLKLEHK</sequence>
<keyword evidence="2" id="KW-1185">Reference proteome</keyword>
<organism evidence="1 2">
    <name type="scientific">Trifolium medium</name>
    <dbReference type="NCBI Taxonomy" id="97028"/>
    <lineage>
        <taxon>Eukaryota</taxon>
        <taxon>Viridiplantae</taxon>
        <taxon>Streptophyta</taxon>
        <taxon>Embryophyta</taxon>
        <taxon>Tracheophyta</taxon>
        <taxon>Spermatophyta</taxon>
        <taxon>Magnoliopsida</taxon>
        <taxon>eudicotyledons</taxon>
        <taxon>Gunneridae</taxon>
        <taxon>Pentapetalae</taxon>
        <taxon>rosids</taxon>
        <taxon>fabids</taxon>
        <taxon>Fabales</taxon>
        <taxon>Fabaceae</taxon>
        <taxon>Papilionoideae</taxon>
        <taxon>50 kb inversion clade</taxon>
        <taxon>NPAAA clade</taxon>
        <taxon>Hologalegina</taxon>
        <taxon>IRL clade</taxon>
        <taxon>Trifolieae</taxon>
        <taxon>Trifolium</taxon>
    </lineage>
</organism>